<feature type="signal peptide" evidence="1">
    <location>
        <begin position="1"/>
        <end position="19"/>
    </location>
</feature>
<gene>
    <name evidence="2" type="ORF">TWF694_005160</name>
</gene>
<feature type="chain" id="PRO_5043362186" evidence="1">
    <location>
        <begin position="20"/>
        <end position="188"/>
    </location>
</feature>
<reference evidence="2 3" key="1">
    <citation type="submission" date="2019-10" db="EMBL/GenBank/DDBJ databases">
        <authorList>
            <person name="Palmer J.M."/>
        </authorList>
    </citation>
    <scope>NUCLEOTIDE SEQUENCE [LARGE SCALE GENOMIC DNA]</scope>
    <source>
        <strain evidence="2 3">TWF694</strain>
    </source>
</reference>
<keyword evidence="1" id="KW-0732">Signal</keyword>
<organism evidence="2 3">
    <name type="scientific">Orbilia ellipsospora</name>
    <dbReference type="NCBI Taxonomy" id="2528407"/>
    <lineage>
        <taxon>Eukaryota</taxon>
        <taxon>Fungi</taxon>
        <taxon>Dikarya</taxon>
        <taxon>Ascomycota</taxon>
        <taxon>Pezizomycotina</taxon>
        <taxon>Orbiliomycetes</taxon>
        <taxon>Orbiliales</taxon>
        <taxon>Orbiliaceae</taxon>
        <taxon>Orbilia</taxon>
    </lineage>
</organism>
<accession>A0AAV9WWW7</accession>
<evidence type="ECO:0000313" key="3">
    <source>
        <dbReference type="Proteomes" id="UP001365542"/>
    </source>
</evidence>
<keyword evidence="3" id="KW-1185">Reference proteome</keyword>
<dbReference type="AlphaFoldDB" id="A0AAV9WWW7"/>
<dbReference type="Proteomes" id="UP001365542">
    <property type="component" value="Unassembled WGS sequence"/>
</dbReference>
<sequence length="188" mass="19847">MHFPKSLISLVFYTGLSSAALINRDTQIHLNDPVCQAVSLYKTTNVVTTVVKTLTSVSYFCQPYTAQTKPPTPPASCQLHSTQIIKPTKTTVLCGNGFCNTVTLSATSMLYQTGCSSPGANSVPTQAPSCSAVTNVSRVPVTNVFCINGPCQTVISAFTLNHVTTICGNAPVTTKPPSTTSTNGPHLY</sequence>
<evidence type="ECO:0000256" key="1">
    <source>
        <dbReference type="SAM" id="SignalP"/>
    </source>
</evidence>
<proteinExistence type="predicted"/>
<comment type="caution">
    <text evidence="2">The sequence shown here is derived from an EMBL/GenBank/DDBJ whole genome shotgun (WGS) entry which is preliminary data.</text>
</comment>
<name>A0AAV9WWW7_9PEZI</name>
<dbReference type="EMBL" id="JAVHJO010000016">
    <property type="protein sequence ID" value="KAK6526578.1"/>
    <property type="molecule type" value="Genomic_DNA"/>
</dbReference>
<protein>
    <submittedName>
        <fullName evidence="2">Uncharacterized protein</fullName>
    </submittedName>
</protein>
<evidence type="ECO:0000313" key="2">
    <source>
        <dbReference type="EMBL" id="KAK6526578.1"/>
    </source>
</evidence>